<keyword evidence="2" id="KW-0546">Nucleotide metabolism</keyword>
<dbReference type="PATRIC" id="fig|2287.9.peg.3206"/>
<sequence>MSNLFSEMILSHQSIKKLLGKVIINYVEENVRENGYDLRICGDKYYVVEEGAQLPAIKAKIREIPFKEVADLSPLKTYLFESCEEFNMPENLAVLITLKSTMARNGFLAPPTVIDAGYKGKIYLAITSVYNSSLAKGISTHHLIFLELDQRTERIYSGKYQGGIPI</sequence>
<evidence type="ECO:0000256" key="1">
    <source>
        <dbReference type="ARBA" id="ARBA00022801"/>
    </source>
</evidence>
<dbReference type="AlphaFoldDB" id="A0A157T5X1"/>
<dbReference type="PANTHER" id="PTHR42680">
    <property type="entry name" value="DCTP DEAMINASE"/>
    <property type="match status" value="1"/>
</dbReference>
<evidence type="ECO:0000256" key="2">
    <source>
        <dbReference type="ARBA" id="ARBA00023080"/>
    </source>
</evidence>
<proteinExistence type="predicted"/>
<dbReference type="SUPFAM" id="SSF51283">
    <property type="entry name" value="dUTPase-like"/>
    <property type="match status" value="1"/>
</dbReference>
<gene>
    <name evidence="3" type="ORF">SSOP1_3052</name>
</gene>
<dbReference type="CDD" id="cd07557">
    <property type="entry name" value="trimeric_dUTPase"/>
    <property type="match status" value="1"/>
</dbReference>
<accession>A0A157T5X1</accession>
<dbReference type="Proteomes" id="UP000076770">
    <property type="component" value="Chromosome i"/>
</dbReference>
<organism evidence="3 4">
    <name type="scientific">Saccharolobus solfataricus</name>
    <name type="common">Sulfolobus solfataricus</name>
    <dbReference type="NCBI Taxonomy" id="2287"/>
    <lineage>
        <taxon>Archaea</taxon>
        <taxon>Thermoproteota</taxon>
        <taxon>Thermoprotei</taxon>
        <taxon>Sulfolobales</taxon>
        <taxon>Sulfolobaceae</taxon>
        <taxon>Saccharolobus</taxon>
    </lineage>
</organism>
<evidence type="ECO:0000313" key="3">
    <source>
        <dbReference type="EMBL" id="SAI86606.1"/>
    </source>
</evidence>
<dbReference type="InterPro" id="IPR011962">
    <property type="entry name" value="dCTP_deaminase"/>
</dbReference>
<dbReference type="GO" id="GO:0006229">
    <property type="term" value="P:dUTP biosynthetic process"/>
    <property type="evidence" value="ECO:0007669"/>
    <property type="project" value="InterPro"/>
</dbReference>
<evidence type="ECO:0000313" key="4">
    <source>
        <dbReference type="Proteomes" id="UP000076770"/>
    </source>
</evidence>
<dbReference type="Gene3D" id="2.70.40.10">
    <property type="match status" value="1"/>
</dbReference>
<reference evidence="4" key="1">
    <citation type="submission" date="2016-04" db="EMBL/GenBank/DDBJ databases">
        <authorList>
            <person name="Shah S.A."/>
            <person name="Garrett R.A."/>
        </authorList>
    </citation>
    <scope>NUCLEOTIDE SEQUENCE [LARGE SCALE GENOMIC DNA]</scope>
    <source>
        <strain evidence="4">ATCC 35091 / DSM 1616 / JCM 8930 / NBRC 15331 / P1</strain>
    </source>
</reference>
<dbReference type="InterPro" id="IPR033704">
    <property type="entry name" value="dUTPase_trimeric"/>
</dbReference>
<name>A0A157T5X1_SACSO</name>
<dbReference type="Pfam" id="PF22769">
    <property type="entry name" value="DCD"/>
    <property type="match status" value="1"/>
</dbReference>
<keyword evidence="1" id="KW-0378">Hydrolase</keyword>
<dbReference type="InterPro" id="IPR036157">
    <property type="entry name" value="dUTPase-like_sf"/>
</dbReference>
<protein>
    <submittedName>
        <fullName evidence="3">Deoxycytidine triphosphate deaminase (DcD-2)</fullName>
    </submittedName>
</protein>
<dbReference type="GO" id="GO:0008829">
    <property type="term" value="F:dCTP deaminase activity"/>
    <property type="evidence" value="ECO:0007669"/>
    <property type="project" value="InterPro"/>
</dbReference>
<dbReference type="EMBL" id="LT549890">
    <property type="protein sequence ID" value="SAI86606.1"/>
    <property type="molecule type" value="Genomic_DNA"/>
</dbReference>
<dbReference type="PANTHER" id="PTHR42680:SF3">
    <property type="entry name" value="DCTP DEAMINASE"/>
    <property type="match status" value="1"/>
</dbReference>